<proteinExistence type="inferred from homology"/>
<dbReference type="EMBL" id="AFYH01261461">
    <property type="status" value="NOT_ANNOTATED_CDS"/>
    <property type="molecule type" value="Genomic_DNA"/>
</dbReference>
<dbReference type="HOGENOM" id="CLU_059744_3_0_1"/>
<dbReference type="AlphaFoldDB" id="H3A075"/>
<keyword evidence="9 14" id="KW-0521">NADP</keyword>
<evidence type="ECO:0000256" key="7">
    <source>
        <dbReference type="ARBA" id="ARBA00022695"/>
    </source>
</evidence>
<dbReference type="GO" id="GO:0003950">
    <property type="term" value="F:NAD+ poly-ADP-ribosyltransferase activity"/>
    <property type="evidence" value="ECO:0007669"/>
    <property type="project" value="TreeGrafter"/>
</dbReference>
<dbReference type="PROSITE" id="PS01291">
    <property type="entry name" value="ART"/>
    <property type="match status" value="1"/>
</dbReference>
<accession>H3A075</accession>
<keyword evidence="3" id="KW-0964">Secreted</keyword>
<keyword evidence="6 14" id="KW-0808">Transferase</keyword>
<name>H3A075_LATCH</name>
<evidence type="ECO:0000313" key="15">
    <source>
        <dbReference type="Ensembl" id="ENSLACP00000003046.1"/>
    </source>
</evidence>
<dbReference type="PANTHER" id="PTHR10339">
    <property type="entry name" value="ADP-RIBOSYLTRANSFERASE"/>
    <property type="match status" value="1"/>
</dbReference>
<dbReference type="OMA" id="NFQFKAF"/>
<dbReference type="EC" id="2.4.2.31" evidence="14"/>
<evidence type="ECO:0000256" key="9">
    <source>
        <dbReference type="ARBA" id="ARBA00022857"/>
    </source>
</evidence>
<reference evidence="16" key="1">
    <citation type="submission" date="2011-08" db="EMBL/GenBank/DDBJ databases">
        <title>The draft genome of Latimeria chalumnae.</title>
        <authorList>
            <person name="Di Palma F."/>
            <person name="Alfoldi J."/>
            <person name="Johnson J."/>
            <person name="Berlin A."/>
            <person name="Gnerre S."/>
            <person name="Jaffe D."/>
            <person name="MacCallum I."/>
            <person name="Young S."/>
            <person name="Walker B.J."/>
            <person name="Lander E."/>
            <person name="Lindblad-Toh K."/>
        </authorList>
    </citation>
    <scope>NUCLEOTIDE SEQUENCE [LARGE SCALE GENOMIC DNA]</scope>
    <source>
        <strain evidence="16">Wild caught</strain>
    </source>
</reference>
<evidence type="ECO:0000256" key="11">
    <source>
        <dbReference type="ARBA" id="ARBA00023027"/>
    </source>
</evidence>
<evidence type="ECO:0000256" key="12">
    <source>
        <dbReference type="ARBA" id="ARBA00023157"/>
    </source>
</evidence>
<dbReference type="GO" id="GO:0106274">
    <property type="term" value="F:NAD+-protein-arginine ADP-ribosyltransferase activity"/>
    <property type="evidence" value="ECO:0007669"/>
    <property type="project" value="UniProtKB-EC"/>
</dbReference>
<dbReference type="STRING" id="7897.ENSLACP00000003046"/>
<dbReference type="Proteomes" id="UP000008672">
    <property type="component" value="Unassembled WGS sequence"/>
</dbReference>
<dbReference type="PROSITE" id="PS51996">
    <property type="entry name" value="TR_MART"/>
    <property type="match status" value="1"/>
</dbReference>
<dbReference type="SUPFAM" id="SSF56399">
    <property type="entry name" value="ADP-ribosylation"/>
    <property type="match status" value="1"/>
</dbReference>
<dbReference type="GO" id="GO:0016779">
    <property type="term" value="F:nucleotidyltransferase activity"/>
    <property type="evidence" value="ECO:0007669"/>
    <property type="project" value="UniProtKB-KW"/>
</dbReference>
<keyword evidence="5 14" id="KW-0328">Glycosyltransferase</keyword>
<keyword evidence="4" id="KW-0800">Toxin</keyword>
<sequence>NTLFKIFLQLGYAEECNFERLRKSPIVLSKAENSVDDDYEGCTPNVSQQIHRMLEIEKNKNKSFEKAWNEATKLWKQKSISLPKGMEADHAIAIIAYSRNKIFGDFNAKTRDYGMRLKEYPYKSLHFLLTRAVQILRENCETVYRGADCEFQTSIGALVRFGQFTSTSRSKKVAQGFGEKTMFKITTCFGASIIAYSQYAKEKEVLLSPTEEFQVTRLDHQNNIIELTSMNKSYSNFRCKLFEGK</sequence>
<evidence type="ECO:0000256" key="14">
    <source>
        <dbReference type="RuleBase" id="RU361228"/>
    </source>
</evidence>
<dbReference type="PRINTS" id="PR00970">
    <property type="entry name" value="RIBTRNSFRASE"/>
</dbReference>
<dbReference type="FunFam" id="3.90.176.10:FF:000001">
    <property type="entry name" value="NAD(P)(+)--arginine ADP-ribosyltransferase"/>
    <property type="match status" value="1"/>
</dbReference>
<protein>
    <recommendedName>
        <fullName evidence="14">NAD(P)(+)--arginine ADP-ribosyltransferase</fullName>
        <ecNumber evidence="14">2.4.2.31</ecNumber>
    </recommendedName>
    <alternativeName>
        <fullName evidence="14">Mono(ADP-ribosyl)transferase</fullName>
    </alternativeName>
</protein>
<dbReference type="InterPro" id="IPR000768">
    <property type="entry name" value="ART"/>
</dbReference>
<evidence type="ECO:0000256" key="13">
    <source>
        <dbReference type="ARBA" id="ARBA00047597"/>
    </source>
</evidence>
<evidence type="ECO:0000256" key="2">
    <source>
        <dbReference type="ARBA" id="ARBA00009558"/>
    </source>
</evidence>
<dbReference type="Gene3D" id="3.90.176.10">
    <property type="entry name" value="Toxin ADP-ribosyltransferase, Chain A, domain 1"/>
    <property type="match status" value="1"/>
</dbReference>
<dbReference type="GeneTree" id="ENSGT01030000234601"/>
<evidence type="ECO:0000313" key="16">
    <source>
        <dbReference type="Proteomes" id="UP000008672"/>
    </source>
</evidence>
<keyword evidence="11 14" id="KW-0520">NAD</keyword>
<keyword evidence="10" id="KW-0843">Virulence</keyword>
<dbReference type="GO" id="GO:0005576">
    <property type="term" value="C:extracellular region"/>
    <property type="evidence" value="ECO:0007669"/>
    <property type="project" value="UniProtKB-SubCell"/>
</dbReference>
<evidence type="ECO:0000256" key="8">
    <source>
        <dbReference type="ARBA" id="ARBA00022729"/>
    </source>
</evidence>
<dbReference type="PANTHER" id="PTHR10339:SF25">
    <property type="entry name" value="SECRETED EXOENZYME S"/>
    <property type="match status" value="1"/>
</dbReference>
<organism evidence="15 16">
    <name type="scientific">Latimeria chalumnae</name>
    <name type="common">Coelacanth</name>
    <dbReference type="NCBI Taxonomy" id="7897"/>
    <lineage>
        <taxon>Eukaryota</taxon>
        <taxon>Metazoa</taxon>
        <taxon>Chordata</taxon>
        <taxon>Craniata</taxon>
        <taxon>Vertebrata</taxon>
        <taxon>Euteleostomi</taxon>
        <taxon>Coelacanthiformes</taxon>
        <taxon>Coelacanthidae</taxon>
        <taxon>Latimeria</taxon>
    </lineage>
</organism>
<dbReference type="GO" id="GO:0090729">
    <property type="term" value="F:toxin activity"/>
    <property type="evidence" value="ECO:0007669"/>
    <property type="project" value="UniProtKB-KW"/>
</dbReference>
<reference evidence="15" key="2">
    <citation type="submission" date="2025-08" db="UniProtKB">
        <authorList>
            <consortium name="Ensembl"/>
        </authorList>
    </citation>
    <scope>IDENTIFICATION</scope>
</reference>
<dbReference type="Ensembl" id="ENSLACT00000003073.1">
    <property type="protein sequence ID" value="ENSLACP00000003046.1"/>
    <property type="gene ID" value="ENSLACG00000002725.1"/>
</dbReference>
<evidence type="ECO:0000256" key="6">
    <source>
        <dbReference type="ARBA" id="ARBA00022679"/>
    </source>
</evidence>
<evidence type="ECO:0000256" key="3">
    <source>
        <dbReference type="ARBA" id="ARBA00022525"/>
    </source>
</evidence>
<keyword evidence="8" id="KW-0732">Signal</keyword>
<comment type="catalytic activity">
    <reaction evidence="13 14">
        <text>L-arginyl-[protein] + NAD(+) = N(omega)-(ADP-D-ribosyl)-L-arginyl-[protein] + nicotinamide + H(+)</text>
        <dbReference type="Rhea" id="RHEA:19149"/>
        <dbReference type="Rhea" id="RHEA-COMP:10532"/>
        <dbReference type="Rhea" id="RHEA-COMP:15087"/>
        <dbReference type="ChEBI" id="CHEBI:15378"/>
        <dbReference type="ChEBI" id="CHEBI:17154"/>
        <dbReference type="ChEBI" id="CHEBI:29965"/>
        <dbReference type="ChEBI" id="CHEBI:57540"/>
        <dbReference type="ChEBI" id="CHEBI:142554"/>
        <dbReference type="EC" id="2.4.2.31"/>
    </reaction>
</comment>
<dbReference type="InParanoid" id="H3A075"/>
<evidence type="ECO:0000256" key="1">
    <source>
        <dbReference type="ARBA" id="ARBA00004613"/>
    </source>
</evidence>
<keyword evidence="12" id="KW-1015">Disulfide bond</keyword>
<evidence type="ECO:0000256" key="5">
    <source>
        <dbReference type="ARBA" id="ARBA00022676"/>
    </source>
</evidence>
<dbReference type="Pfam" id="PF01129">
    <property type="entry name" value="ART"/>
    <property type="match status" value="1"/>
</dbReference>
<keyword evidence="7" id="KW-0548">Nucleotidyltransferase</keyword>
<reference evidence="15" key="3">
    <citation type="submission" date="2025-09" db="UniProtKB">
        <authorList>
            <consortium name="Ensembl"/>
        </authorList>
    </citation>
    <scope>IDENTIFICATION</scope>
</reference>
<evidence type="ECO:0000256" key="4">
    <source>
        <dbReference type="ARBA" id="ARBA00022656"/>
    </source>
</evidence>
<comment type="similarity">
    <text evidence="2 14">Belongs to the Arg-specific ADP-ribosyltransferase family.</text>
</comment>
<comment type="subcellular location">
    <subcellularLocation>
        <location evidence="1">Secreted</location>
    </subcellularLocation>
</comment>
<dbReference type="InterPro" id="IPR050999">
    <property type="entry name" value="ADP-ribosyltransferase_ARG"/>
</dbReference>
<dbReference type="eggNOG" id="ENOG502SKQR">
    <property type="taxonomic scope" value="Eukaryota"/>
</dbReference>
<evidence type="ECO:0000256" key="10">
    <source>
        <dbReference type="ARBA" id="ARBA00023026"/>
    </source>
</evidence>
<dbReference type="FunCoup" id="H3A075">
    <property type="interactions" value="32"/>
</dbReference>
<keyword evidence="16" id="KW-1185">Reference proteome</keyword>